<reference evidence="3" key="1">
    <citation type="submission" date="2022-05" db="EMBL/GenBank/DDBJ databases">
        <title>Genomic analysis of Brachybacterium sp. CBA3104.</title>
        <authorList>
            <person name="Roh S.W."/>
            <person name="Kim Y.B."/>
            <person name="Kim Y."/>
        </authorList>
    </citation>
    <scope>NUCLEOTIDE SEQUENCE</scope>
    <source>
        <strain evidence="3">CBA3104</strain>
    </source>
</reference>
<feature type="compositionally biased region" description="Low complexity" evidence="1">
    <location>
        <begin position="193"/>
        <end position="206"/>
    </location>
</feature>
<accession>A0ABY4N8T2</accession>
<dbReference type="Proteomes" id="UP001055868">
    <property type="component" value="Chromosome"/>
</dbReference>
<sequence length="221" mass="22808">MRSVSGVRNRLLLVLAGIIALFAGLWLAAGRLDLAGRWPGADAVLPHGDSTPAALAEAHHAWILPVACVLAVLAVIVGIWLLVIQVPRRTPTVPLRITAEGSRPLGTLAPSVLERALAEHVEGIPGVLDASVQVSGATSSPWVQASVSTSQDAETAWVVEGARRLLADDVATVLGAAPRHVDLLLTLRSATSSTRTRIDEGPATATGGPGTMRKAAPVPAP</sequence>
<feature type="transmembrane region" description="Helical" evidence="2">
    <location>
        <begin position="12"/>
        <end position="29"/>
    </location>
</feature>
<organism evidence="3 4">
    <name type="scientific">Brachybacterium kimchii</name>
    <dbReference type="NCBI Taxonomy" id="2942909"/>
    <lineage>
        <taxon>Bacteria</taxon>
        <taxon>Bacillati</taxon>
        <taxon>Actinomycetota</taxon>
        <taxon>Actinomycetes</taxon>
        <taxon>Micrococcales</taxon>
        <taxon>Dermabacteraceae</taxon>
        <taxon>Brachybacterium</taxon>
    </lineage>
</organism>
<evidence type="ECO:0000256" key="2">
    <source>
        <dbReference type="SAM" id="Phobius"/>
    </source>
</evidence>
<evidence type="ECO:0000313" key="3">
    <source>
        <dbReference type="EMBL" id="UQN30963.1"/>
    </source>
</evidence>
<keyword evidence="2" id="KW-0812">Transmembrane</keyword>
<keyword evidence="2" id="KW-1133">Transmembrane helix</keyword>
<keyword evidence="4" id="KW-1185">Reference proteome</keyword>
<name>A0ABY4N8T2_9MICO</name>
<evidence type="ECO:0000256" key="1">
    <source>
        <dbReference type="SAM" id="MobiDB-lite"/>
    </source>
</evidence>
<feature type="region of interest" description="Disordered" evidence="1">
    <location>
        <begin position="193"/>
        <end position="221"/>
    </location>
</feature>
<feature type="transmembrane region" description="Helical" evidence="2">
    <location>
        <begin position="62"/>
        <end position="83"/>
    </location>
</feature>
<evidence type="ECO:0000313" key="4">
    <source>
        <dbReference type="Proteomes" id="UP001055868"/>
    </source>
</evidence>
<proteinExistence type="predicted"/>
<dbReference type="EMBL" id="CP097218">
    <property type="protein sequence ID" value="UQN30963.1"/>
    <property type="molecule type" value="Genomic_DNA"/>
</dbReference>
<dbReference type="RefSeq" id="WP_249480357.1">
    <property type="nucleotide sequence ID" value="NZ_CP097218.1"/>
</dbReference>
<keyword evidence="2" id="KW-0472">Membrane</keyword>
<gene>
    <name evidence="3" type="ORF">M4486_06615</name>
</gene>
<protein>
    <submittedName>
        <fullName evidence="3">Alkaline shock response membrane anchor protein AmaP</fullName>
    </submittedName>
</protein>